<sequence>MKRTGVAVAALLLSGAALAQFQGQAPVAAQAPAVVVNQAVGEAEVRAAQQAWCQALLDIGNAYKQGGQGAAKALAEQVIDSAYGYQMGAVLFKPTLTVNPQTFRTTRAGALAYFVGGDPAFPKDTGFALKGWSQCQIANAAIFIAGDSATSMGKVHFTGKDGRVTSVDKTWTFVKDDAGKLRIVVHHSSLEYAGG</sequence>
<gene>
    <name evidence="2" type="ORF">AACH06_14245</name>
</gene>
<dbReference type="EMBL" id="JBBUTG010000007">
    <property type="protein sequence ID" value="MEK8031984.1"/>
    <property type="molecule type" value="Genomic_DNA"/>
</dbReference>
<dbReference type="InterPro" id="IPR032710">
    <property type="entry name" value="NTF2-like_dom_sf"/>
</dbReference>
<organism evidence="2 3">
    <name type="scientific">Ideonella lacteola</name>
    <dbReference type="NCBI Taxonomy" id="2984193"/>
    <lineage>
        <taxon>Bacteria</taxon>
        <taxon>Pseudomonadati</taxon>
        <taxon>Pseudomonadota</taxon>
        <taxon>Betaproteobacteria</taxon>
        <taxon>Burkholderiales</taxon>
        <taxon>Sphaerotilaceae</taxon>
        <taxon>Ideonella</taxon>
    </lineage>
</organism>
<dbReference type="SUPFAM" id="SSF54427">
    <property type="entry name" value="NTF2-like"/>
    <property type="match status" value="1"/>
</dbReference>
<reference evidence="2 3" key="1">
    <citation type="submission" date="2024-04" db="EMBL/GenBank/DDBJ databases">
        <title>Novel species of the genus Ideonella isolated from streams.</title>
        <authorList>
            <person name="Lu H."/>
        </authorList>
    </citation>
    <scope>NUCLEOTIDE SEQUENCE [LARGE SCALE GENOMIC DNA]</scope>
    <source>
        <strain evidence="2 3">DXS29W</strain>
    </source>
</reference>
<accession>A0ABU9BQF0</accession>
<dbReference type="RefSeq" id="WP_341426388.1">
    <property type="nucleotide sequence ID" value="NZ_JBBUTG010000007.1"/>
</dbReference>
<protein>
    <recommendedName>
        <fullName evidence="4">Phosphoribosyl-AMP cyclohydrolase</fullName>
    </recommendedName>
</protein>
<proteinExistence type="predicted"/>
<name>A0ABU9BQF0_9BURK</name>
<feature type="chain" id="PRO_5046120387" description="Phosphoribosyl-AMP cyclohydrolase" evidence="1">
    <location>
        <begin position="20"/>
        <end position="195"/>
    </location>
</feature>
<dbReference type="PIRSF" id="PIRSF028288">
    <property type="entry name" value="UCP028288"/>
    <property type="match status" value="1"/>
</dbReference>
<evidence type="ECO:0008006" key="4">
    <source>
        <dbReference type="Google" id="ProtNLM"/>
    </source>
</evidence>
<evidence type="ECO:0000313" key="3">
    <source>
        <dbReference type="Proteomes" id="UP001371218"/>
    </source>
</evidence>
<dbReference type="Gene3D" id="3.10.450.50">
    <property type="match status" value="1"/>
</dbReference>
<keyword evidence="3" id="KW-1185">Reference proteome</keyword>
<comment type="caution">
    <text evidence="2">The sequence shown here is derived from an EMBL/GenBank/DDBJ whole genome shotgun (WGS) entry which is preliminary data.</text>
</comment>
<dbReference type="InterPro" id="IPR016878">
    <property type="entry name" value="MICAH-like"/>
</dbReference>
<keyword evidence="1" id="KW-0732">Signal</keyword>
<evidence type="ECO:0000313" key="2">
    <source>
        <dbReference type="EMBL" id="MEK8031984.1"/>
    </source>
</evidence>
<dbReference type="Proteomes" id="UP001371218">
    <property type="component" value="Unassembled WGS sequence"/>
</dbReference>
<feature type="signal peptide" evidence="1">
    <location>
        <begin position="1"/>
        <end position="19"/>
    </location>
</feature>
<evidence type="ECO:0000256" key="1">
    <source>
        <dbReference type="SAM" id="SignalP"/>
    </source>
</evidence>